<proteinExistence type="predicted"/>
<evidence type="ECO:0000313" key="2">
    <source>
        <dbReference type="Proteomes" id="UP000626844"/>
    </source>
</evidence>
<keyword evidence="2" id="KW-1185">Reference proteome</keyword>
<name>A0A926RYY1_9BACI</name>
<dbReference type="Proteomes" id="UP000626844">
    <property type="component" value="Unassembled WGS sequence"/>
</dbReference>
<accession>A0A926RYY1</accession>
<reference evidence="1" key="1">
    <citation type="submission" date="2020-09" db="EMBL/GenBank/DDBJ databases">
        <title>A novel bacterium of genus Bacillus, isolated from South China Sea.</title>
        <authorList>
            <person name="Huang H."/>
            <person name="Mo K."/>
            <person name="Hu Y."/>
        </authorList>
    </citation>
    <scope>NUCLEOTIDE SEQUENCE</scope>
    <source>
        <strain evidence="1">IB182487</strain>
    </source>
</reference>
<dbReference type="RefSeq" id="WP_191159243.1">
    <property type="nucleotide sequence ID" value="NZ_JACXAI010000020.1"/>
</dbReference>
<evidence type="ECO:0000313" key="1">
    <source>
        <dbReference type="EMBL" id="MBD1381647.1"/>
    </source>
</evidence>
<comment type="caution">
    <text evidence="1">The sequence shown here is derived from an EMBL/GenBank/DDBJ whole genome shotgun (WGS) entry which is preliminary data.</text>
</comment>
<gene>
    <name evidence="1" type="ORF">IC621_15520</name>
</gene>
<dbReference type="EMBL" id="JACXAI010000020">
    <property type="protein sequence ID" value="MBD1381647.1"/>
    <property type="molecule type" value="Genomic_DNA"/>
</dbReference>
<protein>
    <submittedName>
        <fullName evidence="1">Uncharacterized protein</fullName>
    </submittedName>
</protein>
<dbReference type="AlphaFoldDB" id="A0A926RYY1"/>
<organism evidence="1 2">
    <name type="scientific">Metabacillus arenae</name>
    <dbReference type="NCBI Taxonomy" id="2771434"/>
    <lineage>
        <taxon>Bacteria</taxon>
        <taxon>Bacillati</taxon>
        <taxon>Bacillota</taxon>
        <taxon>Bacilli</taxon>
        <taxon>Bacillales</taxon>
        <taxon>Bacillaceae</taxon>
        <taxon>Metabacillus</taxon>
    </lineage>
</organism>
<sequence>MLKHNDFQLISKALQSSFLSLENENETFDQGALQTAQSDLIKAYAFAHSIDHHLILQTEGEKRS</sequence>